<gene>
    <name evidence="12" type="ORF">XA68_10294</name>
</gene>
<evidence type="ECO:0000256" key="1">
    <source>
        <dbReference type="ARBA" id="ARBA00001971"/>
    </source>
</evidence>
<evidence type="ECO:0000256" key="2">
    <source>
        <dbReference type="ARBA" id="ARBA00010617"/>
    </source>
</evidence>
<dbReference type="PROSITE" id="PS00086">
    <property type="entry name" value="CYTOCHROME_P450"/>
    <property type="match status" value="1"/>
</dbReference>
<keyword evidence="11" id="KW-0472">Membrane</keyword>
<dbReference type="InterPro" id="IPR050121">
    <property type="entry name" value="Cytochrome_P450_monoxygenase"/>
</dbReference>
<dbReference type="STRING" id="268505.A0A2A9P2Y7"/>
<evidence type="ECO:0000256" key="11">
    <source>
        <dbReference type="SAM" id="Phobius"/>
    </source>
</evidence>
<keyword evidence="11" id="KW-1133">Transmembrane helix</keyword>
<evidence type="ECO:0000256" key="7">
    <source>
        <dbReference type="ARBA" id="ARBA00023033"/>
    </source>
</evidence>
<evidence type="ECO:0000313" key="12">
    <source>
        <dbReference type="EMBL" id="PFH55243.1"/>
    </source>
</evidence>
<dbReference type="EMBL" id="LAZP02001060">
    <property type="protein sequence ID" value="PFH55243.1"/>
    <property type="molecule type" value="Genomic_DNA"/>
</dbReference>
<sequence length="508" mass="57187">MSVWTTPSYSWILLLISFQIVVYHLVKAINRIYCHPLSRFPGPLLYSISNLPFVIRIYVQGIWWKHATTIHNRFGPVVRIGPNYLMVDGAIAWTDVFGRKKQGLAEFAKPPAFFDAADHLSIVNASHENHRRMKRLLSPAFSDAALSEQEPVLVKHVDRLIACLVESAERGEAVNIVNLFNFTTFDIIGQLGFSQSLGCLDNDTNRAWVLSTIQGAQGLALRQFFEHYPVLRALLKLAKPSSSIARSSQNRSLARGEADKRRQLGESSSERDYMAYMLGEGASGGNSMSEHEIQATSGAIFVGGSETTATALSGLVYYLSQDAERCRLVTCEVRSRFLSSEYITLRSCLSLQYLCACIEETLRLYPPVADLPPRVSTGGIVGGKYVPPGTRIFVSLWATFRNPAYFKDATSFRPERWLPKTHPQYDAAFEDDNRLAVRPFSYGPRDCVGQSLAYAEMRLIAAKFLFCFDFDRLRRGDWLEPQRNFILWEKGPLELNLRPRSEASQLAS</sequence>
<dbReference type="GO" id="GO:0004497">
    <property type="term" value="F:monooxygenase activity"/>
    <property type="evidence" value="ECO:0007669"/>
    <property type="project" value="UniProtKB-KW"/>
</dbReference>
<keyword evidence="5 9" id="KW-0560">Oxidoreductase</keyword>
<keyword evidence="6 8" id="KW-0408">Iron</keyword>
<evidence type="ECO:0000256" key="8">
    <source>
        <dbReference type="PIRSR" id="PIRSR602401-1"/>
    </source>
</evidence>
<feature type="compositionally biased region" description="Basic and acidic residues" evidence="10">
    <location>
        <begin position="254"/>
        <end position="268"/>
    </location>
</feature>
<evidence type="ECO:0000256" key="3">
    <source>
        <dbReference type="ARBA" id="ARBA00022617"/>
    </source>
</evidence>
<evidence type="ECO:0000256" key="4">
    <source>
        <dbReference type="ARBA" id="ARBA00022723"/>
    </source>
</evidence>
<dbReference type="Gene3D" id="1.10.630.10">
    <property type="entry name" value="Cytochrome P450"/>
    <property type="match status" value="1"/>
</dbReference>
<dbReference type="Pfam" id="PF00067">
    <property type="entry name" value="p450"/>
    <property type="match status" value="1"/>
</dbReference>
<dbReference type="AlphaFoldDB" id="A0A2A9P2Y7"/>
<evidence type="ECO:0000256" key="5">
    <source>
        <dbReference type="ARBA" id="ARBA00023002"/>
    </source>
</evidence>
<evidence type="ECO:0000256" key="6">
    <source>
        <dbReference type="ARBA" id="ARBA00023004"/>
    </source>
</evidence>
<reference evidence="12 13" key="1">
    <citation type="journal article" date="2015" name="BMC Genomics">
        <title>Gene expression during zombie ant biting behavior reflects the complexity underlying fungal parasitic behavioral manipulation.</title>
        <authorList>
            <person name="de Bekker C."/>
            <person name="Ohm R.A."/>
            <person name="Loreto R.G."/>
            <person name="Sebastian A."/>
            <person name="Albert I."/>
            <person name="Merrow M."/>
            <person name="Brachmann A."/>
            <person name="Hughes D.P."/>
        </authorList>
    </citation>
    <scope>NUCLEOTIDE SEQUENCE [LARGE SCALE GENOMIC DNA]</scope>
    <source>
        <strain evidence="12 13">SC16a</strain>
    </source>
</reference>
<accession>A0A2A9P2Y7</accession>
<keyword evidence="4 8" id="KW-0479">Metal-binding</keyword>
<keyword evidence="7 9" id="KW-0503">Monooxygenase</keyword>
<dbReference type="OrthoDB" id="1470350at2759"/>
<keyword evidence="13" id="KW-1185">Reference proteome</keyword>
<dbReference type="InterPro" id="IPR036396">
    <property type="entry name" value="Cyt_P450_sf"/>
</dbReference>
<dbReference type="PRINTS" id="PR00385">
    <property type="entry name" value="P450"/>
</dbReference>
<dbReference type="GO" id="GO:0020037">
    <property type="term" value="F:heme binding"/>
    <property type="evidence" value="ECO:0007669"/>
    <property type="project" value="InterPro"/>
</dbReference>
<comment type="caution">
    <text evidence="12">The sequence shown here is derived from an EMBL/GenBank/DDBJ whole genome shotgun (WGS) entry which is preliminary data.</text>
</comment>
<dbReference type="PRINTS" id="PR00463">
    <property type="entry name" value="EP450I"/>
</dbReference>
<evidence type="ECO:0000256" key="10">
    <source>
        <dbReference type="SAM" id="MobiDB-lite"/>
    </source>
</evidence>
<dbReference type="InterPro" id="IPR002401">
    <property type="entry name" value="Cyt_P450_E_grp-I"/>
</dbReference>
<evidence type="ECO:0008006" key="14">
    <source>
        <dbReference type="Google" id="ProtNLM"/>
    </source>
</evidence>
<dbReference type="SUPFAM" id="SSF48264">
    <property type="entry name" value="Cytochrome P450"/>
    <property type="match status" value="1"/>
</dbReference>
<dbReference type="InterPro" id="IPR001128">
    <property type="entry name" value="Cyt_P450"/>
</dbReference>
<feature type="region of interest" description="Disordered" evidence="10">
    <location>
        <begin position="246"/>
        <end position="268"/>
    </location>
</feature>
<dbReference type="InterPro" id="IPR017972">
    <property type="entry name" value="Cyt_P450_CS"/>
</dbReference>
<dbReference type="PANTHER" id="PTHR24305">
    <property type="entry name" value="CYTOCHROME P450"/>
    <property type="match status" value="1"/>
</dbReference>
<feature type="binding site" description="axial binding residue" evidence="8">
    <location>
        <position position="447"/>
    </location>
    <ligand>
        <name>heme</name>
        <dbReference type="ChEBI" id="CHEBI:30413"/>
    </ligand>
    <ligandPart>
        <name>Fe</name>
        <dbReference type="ChEBI" id="CHEBI:18248"/>
    </ligandPart>
</feature>
<dbReference type="Proteomes" id="UP000037136">
    <property type="component" value="Unassembled WGS sequence"/>
</dbReference>
<reference evidence="12 13" key="2">
    <citation type="journal article" date="2017" name="Sci. Rep.">
        <title>Ant-infecting Ophiocordyceps genomes reveal a high diversity of potential behavioral manipulation genes and a possible major role for enterotoxins.</title>
        <authorList>
            <person name="de Bekker C."/>
            <person name="Ohm R.A."/>
            <person name="Evans H.C."/>
            <person name="Brachmann A."/>
            <person name="Hughes D.P."/>
        </authorList>
    </citation>
    <scope>NUCLEOTIDE SEQUENCE [LARGE SCALE GENOMIC DNA]</scope>
    <source>
        <strain evidence="12 13">SC16a</strain>
    </source>
</reference>
<evidence type="ECO:0000256" key="9">
    <source>
        <dbReference type="RuleBase" id="RU000461"/>
    </source>
</evidence>
<comment type="cofactor">
    <cofactor evidence="1 8">
        <name>heme</name>
        <dbReference type="ChEBI" id="CHEBI:30413"/>
    </cofactor>
</comment>
<organism evidence="12 13">
    <name type="scientific">Ophiocordyceps unilateralis</name>
    <name type="common">Zombie-ant fungus</name>
    <name type="synonym">Torrubia unilateralis</name>
    <dbReference type="NCBI Taxonomy" id="268505"/>
    <lineage>
        <taxon>Eukaryota</taxon>
        <taxon>Fungi</taxon>
        <taxon>Dikarya</taxon>
        <taxon>Ascomycota</taxon>
        <taxon>Pezizomycotina</taxon>
        <taxon>Sordariomycetes</taxon>
        <taxon>Hypocreomycetidae</taxon>
        <taxon>Hypocreales</taxon>
        <taxon>Ophiocordycipitaceae</taxon>
        <taxon>Ophiocordyceps</taxon>
    </lineage>
</organism>
<protein>
    <recommendedName>
        <fullName evidence="14">Cytochrome P450</fullName>
    </recommendedName>
</protein>
<dbReference type="GO" id="GO:0016705">
    <property type="term" value="F:oxidoreductase activity, acting on paired donors, with incorporation or reduction of molecular oxygen"/>
    <property type="evidence" value="ECO:0007669"/>
    <property type="project" value="InterPro"/>
</dbReference>
<keyword evidence="11" id="KW-0812">Transmembrane</keyword>
<keyword evidence="3 8" id="KW-0349">Heme</keyword>
<comment type="similarity">
    <text evidence="2 9">Belongs to the cytochrome P450 family.</text>
</comment>
<evidence type="ECO:0000313" key="13">
    <source>
        <dbReference type="Proteomes" id="UP000037136"/>
    </source>
</evidence>
<dbReference type="PANTHER" id="PTHR24305:SF29">
    <property type="entry name" value="BENZOATE-PARA-HYDROXYLASE"/>
    <property type="match status" value="1"/>
</dbReference>
<dbReference type="CDD" id="cd11058">
    <property type="entry name" value="CYP60B-like"/>
    <property type="match status" value="1"/>
</dbReference>
<proteinExistence type="inferred from homology"/>
<dbReference type="GO" id="GO:0005506">
    <property type="term" value="F:iron ion binding"/>
    <property type="evidence" value="ECO:0007669"/>
    <property type="project" value="InterPro"/>
</dbReference>
<name>A0A2A9P2Y7_OPHUN</name>
<feature type="transmembrane region" description="Helical" evidence="11">
    <location>
        <begin position="6"/>
        <end position="26"/>
    </location>
</feature>